<protein>
    <submittedName>
        <fullName evidence="2">Phasin family protein</fullName>
    </submittedName>
</protein>
<dbReference type="InterPro" id="IPR018968">
    <property type="entry name" value="Phasin"/>
</dbReference>
<sequence>MQEVSREVVDRSQKRLQHNIDGLQSLARCRSMTDFVEAQTTLLRDNLEQSMENSRRIAELTIQMADEAARTVTVQAEKSAQRLNRAA</sequence>
<evidence type="ECO:0000313" key="2">
    <source>
        <dbReference type="EMBL" id="MPR31245.1"/>
    </source>
</evidence>
<dbReference type="AlphaFoldDB" id="A0A5N7MW86"/>
<gene>
    <name evidence="2" type="ORF">FS320_41775</name>
</gene>
<feature type="domain" description="Phasin" evidence="1">
    <location>
        <begin position="1"/>
        <end position="74"/>
    </location>
</feature>
<organism evidence="2 3">
    <name type="scientific">Microvirga tunisiensis</name>
    <dbReference type="NCBI Taxonomy" id="2108360"/>
    <lineage>
        <taxon>Bacteria</taxon>
        <taxon>Pseudomonadati</taxon>
        <taxon>Pseudomonadota</taxon>
        <taxon>Alphaproteobacteria</taxon>
        <taxon>Hyphomicrobiales</taxon>
        <taxon>Methylobacteriaceae</taxon>
        <taxon>Microvirga</taxon>
    </lineage>
</organism>
<evidence type="ECO:0000259" key="1">
    <source>
        <dbReference type="Pfam" id="PF09361"/>
    </source>
</evidence>
<evidence type="ECO:0000313" key="3">
    <source>
        <dbReference type="Proteomes" id="UP000403266"/>
    </source>
</evidence>
<dbReference type="EMBL" id="VOSK01000596">
    <property type="protein sequence ID" value="MPR31245.1"/>
    <property type="molecule type" value="Genomic_DNA"/>
</dbReference>
<comment type="caution">
    <text evidence="2">The sequence shown here is derived from an EMBL/GenBank/DDBJ whole genome shotgun (WGS) entry which is preliminary data.</text>
</comment>
<dbReference type="OrthoDB" id="8019734at2"/>
<keyword evidence="3" id="KW-1185">Reference proteome</keyword>
<reference evidence="2 3" key="1">
    <citation type="journal article" date="2019" name="Syst. Appl. Microbiol.">
        <title>Microvirga tunisiensis sp. nov., a root nodule symbiotic bacterium isolated from Lupinus micranthus and L. luteus grown in Northern Tunisia.</title>
        <authorList>
            <person name="Msaddak A."/>
            <person name="Rejili M."/>
            <person name="Duran D."/>
            <person name="Mars M."/>
            <person name="Palacios J.M."/>
            <person name="Ruiz-Argueso T."/>
            <person name="Rey L."/>
            <person name="Imperial J."/>
        </authorList>
    </citation>
    <scope>NUCLEOTIDE SEQUENCE [LARGE SCALE GENOMIC DNA]</scope>
    <source>
        <strain evidence="2 3">Lmie10</strain>
    </source>
</reference>
<dbReference type="Pfam" id="PF09361">
    <property type="entry name" value="Phasin_2"/>
    <property type="match status" value="1"/>
</dbReference>
<proteinExistence type="predicted"/>
<dbReference type="Proteomes" id="UP000403266">
    <property type="component" value="Unassembled WGS sequence"/>
</dbReference>
<accession>A0A5N7MW86</accession>
<name>A0A5N7MW86_9HYPH</name>